<feature type="region of interest" description="Disordered" evidence="9">
    <location>
        <begin position="502"/>
        <end position="552"/>
    </location>
</feature>
<dbReference type="NCBIfam" id="NF003605">
    <property type="entry name" value="PRK05257.1-4"/>
    <property type="match status" value="1"/>
</dbReference>
<dbReference type="NCBIfam" id="TIGR01320">
    <property type="entry name" value="mal_quin_oxido"/>
    <property type="match status" value="1"/>
</dbReference>
<sequence length="552" mass="60991">MSNSGSKTQTEVILIGAGIMSATLGTFLKELAPDWKITVFEKLDKPGEESSNEWNNAGTGHAALCELNYTPEKQDGTVDIKKAIKVNEQFQLSRQFWSFLINNGLIKNPHDFIMPIPHMSLVEGEQNVAFLKKRFEALTANPLFEGMQFSDDPEQLKEWIPVIMNGRKPEERIAATKIDSGTDVNFGALTRLLFDHLKNKGVEVNYKHSVKDIKRKDGSWELRVQDMDRGAVNTHSANFVFIGAGGGSLPLLQKTGIPESKHIGGFPVSGLFLVCKNPEVIEKHHAKVYGKAKVGAPPMSVPHLDTRYIDGKKSLLFGPFAGFTPKFLKQGSNLDLFGSIKPSNVFTMLAAGAKEMKLTKYLIQQLMLSNEKRIEELREFIPDAKLEDWDVVVAGQRVQVIKDTDAGKGTLQFGTEVVSAADGSVAALLGASPGASTAVHVMLEVMNRCFPQQFKEWEPKIKEMIPSYGLSLSEHPELFRELNDSTAVTLGLVEKNELADQPLDEEDVAQPEDEQVVAPLDEVSDDDHISETIEEADPEVTDEMLTDKSKGE</sequence>
<evidence type="ECO:0000313" key="11">
    <source>
        <dbReference type="Proteomes" id="UP001595817"/>
    </source>
</evidence>
<proteinExistence type="inferred from homology"/>
<dbReference type="EC" id="1.1.5.4" evidence="8"/>
<comment type="catalytic activity">
    <reaction evidence="1 8">
        <text>(S)-malate + a quinone = a quinol + oxaloacetate</text>
        <dbReference type="Rhea" id="RHEA:46012"/>
        <dbReference type="ChEBI" id="CHEBI:15589"/>
        <dbReference type="ChEBI" id="CHEBI:16452"/>
        <dbReference type="ChEBI" id="CHEBI:24646"/>
        <dbReference type="ChEBI" id="CHEBI:132124"/>
        <dbReference type="EC" id="1.1.5.4"/>
    </reaction>
</comment>
<reference evidence="11" key="1">
    <citation type="journal article" date="2019" name="Int. J. Syst. Evol. Microbiol.">
        <title>The Global Catalogue of Microorganisms (GCM) 10K type strain sequencing project: providing services to taxonomists for standard genome sequencing and annotation.</title>
        <authorList>
            <consortium name="The Broad Institute Genomics Platform"/>
            <consortium name="The Broad Institute Genome Sequencing Center for Infectious Disease"/>
            <person name="Wu L."/>
            <person name="Ma J."/>
        </authorList>
    </citation>
    <scope>NUCLEOTIDE SEQUENCE [LARGE SCALE GENOMIC DNA]</scope>
    <source>
        <strain evidence="11">CCUG 59778</strain>
    </source>
</reference>
<comment type="caution">
    <text evidence="10">The sequence shown here is derived from an EMBL/GenBank/DDBJ whole genome shotgun (WGS) entry which is preliminary data.</text>
</comment>
<keyword evidence="6 8" id="KW-0274">FAD</keyword>
<keyword evidence="11" id="KW-1185">Reference proteome</keyword>
<keyword evidence="4 8" id="KW-0816">Tricarboxylic acid cycle</keyword>
<evidence type="ECO:0000256" key="4">
    <source>
        <dbReference type="ARBA" id="ARBA00022532"/>
    </source>
</evidence>
<dbReference type="InterPro" id="IPR006231">
    <property type="entry name" value="MQO"/>
</dbReference>
<organism evidence="10 11">
    <name type="scientific">Chungangia koreensis</name>
    <dbReference type="NCBI Taxonomy" id="752657"/>
    <lineage>
        <taxon>Bacteria</taxon>
        <taxon>Bacillati</taxon>
        <taxon>Bacillota</taxon>
        <taxon>Bacilli</taxon>
        <taxon>Lactobacillales</taxon>
        <taxon>Chungangia</taxon>
    </lineage>
</organism>
<accession>A0ABV8X9M7</accession>
<dbReference type="NCBIfam" id="NF003611">
    <property type="entry name" value="PRK05257.3-2"/>
    <property type="match status" value="1"/>
</dbReference>
<dbReference type="SUPFAM" id="SSF51905">
    <property type="entry name" value="FAD/NAD(P)-binding domain"/>
    <property type="match status" value="1"/>
</dbReference>
<keyword evidence="7 8" id="KW-0560">Oxidoreductase</keyword>
<dbReference type="Gene3D" id="3.50.50.60">
    <property type="entry name" value="FAD/NAD(P)-binding domain"/>
    <property type="match status" value="1"/>
</dbReference>
<dbReference type="NCBIfam" id="NF009875">
    <property type="entry name" value="PRK13339.1"/>
    <property type="match status" value="1"/>
</dbReference>
<comment type="pathway">
    <text evidence="3 8">Carbohydrate metabolism; tricarboxylic acid cycle; oxaloacetate from (S)-malate (quinone route): step 1/1.</text>
</comment>
<dbReference type="NCBIfam" id="NF003610">
    <property type="entry name" value="PRK05257.3-1"/>
    <property type="match status" value="1"/>
</dbReference>
<dbReference type="GO" id="GO:0008924">
    <property type="term" value="F:L-malate dehydrogenase (quinone) activity"/>
    <property type="evidence" value="ECO:0007669"/>
    <property type="project" value="UniProtKB-EC"/>
</dbReference>
<protein>
    <recommendedName>
        <fullName evidence="8">Probable malate:quinone oxidoreductase</fullName>
        <ecNumber evidence="8">1.1.5.4</ecNumber>
    </recommendedName>
    <alternativeName>
        <fullName evidence="8">MQO</fullName>
    </alternativeName>
    <alternativeName>
        <fullName evidence="8">Malate dehydrogenase [quinone]</fullName>
    </alternativeName>
</protein>
<feature type="compositionally biased region" description="Acidic residues" evidence="9">
    <location>
        <begin position="532"/>
        <end position="544"/>
    </location>
</feature>
<evidence type="ECO:0000256" key="8">
    <source>
        <dbReference type="HAMAP-Rule" id="MF_00212"/>
    </source>
</evidence>
<dbReference type="NCBIfam" id="NF003604">
    <property type="entry name" value="PRK05257.1-3"/>
    <property type="match status" value="1"/>
</dbReference>
<feature type="compositionally biased region" description="Acidic residues" evidence="9">
    <location>
        <begin position="502"/>
        <end position="515"/>
    </location>
</feature>
<dbReference type="Gene3D" id="3.30.9.10">
    <property type="entry name" value="D-Amino Acid Oxidase, subunit A, domain 2"/>
    <property type="match status" value="1"/>
</dbReference>
<evidence type="ECO:0000256" key="6">
    <source>
        <dbReference type="ARBA" id="ARBA00022827"/>
    </source>
</evidence>
<dbReference type="NCBIfam" id="NF003606">
    <property type="entry name" value="PRK05257.2-1"/>
    <property type="match status" value="1"/>
</dbReference>
<evidence type="ECO:0000313" key="10">
    <source>
        <dbReference type="EMBL" id="MFC4411699.1"/>
    </source>
</evidence>
<gene>
    <name evidence="8" type="primary">mqo</name>
    <name evidence="10" type="ORF">ACFOZY_15005</name>
</gene>
<dbReference type="Proteomes" id="UP001595817">
    <property type="component" value="Unassembled WGS sequence"/>
</dbReference>
<dbReference type="NCBIfam" id="NF003603">
    <property type="entry name" value="PRK05257.1-1"/>
    <property type="match status" value="1"/>
</dbReference>
<evidence type="ECO:0000256" key="3">
    <source>
        <dbReference type="ARBA" id="ARBA00005012"/>
    </source>
</evidence>
<comment type="similarity">
    <text evidence="8">Belongs to the MQO family.</text>
</comment>
<evidence type="ECO:0000256" key="2">
    <source>
        <dbReference type="ARBA" id="ARBA00001974"/>
    </source>
</evidence>
<evidence type="ECO:0000256" key="5">
    <source>
        <dbReference type="ARBA" id="ARBA00022630"/>
    </source>
</evidence>
<evidence type="ECO:0000256" key="9">
    <source>
        <dbReference type="SAM" id="MobiDB-lite"/>
    </source>
</evidence>
<evidence type="ECO:0000256" key="7">
    <source>
        <dbReference type="ARBA" id="ARBA00023002"/>
    </source>
</evidence>
<dbReference type="PANTHER" id="PTHR43104">
    <property type="entry name" value="L-2-HYDROXYGLUTARATE DEHYDROGENASE, MITOCHONDRIAL"/>
    <property type="match status" value="1"/>
</dbReference>
<dbReference type="RefSeq" id="WP_378156947.1">
    <property type="nucleotide sequence ID" value="NZ_JBHSEC010000022.1"/>
</dbReference>
<dbReference type="PANTHER" id="PTHR43104:SF2">
    <property type="entry name" value="L-2-HYDROXYGLUTARATE DEHYDROGENASE, MITOCHONDRIAL"/>
    <property type="match status" value="1"/>
</dbReference>
<dbReference type="NCBIfam" id="NF003608">
    <property type="entry name" value="PRK05257.2-4"/>
    <property type="match status" value="1"/>
</dbReference>
<dbReference type="HAMAP" id="MF_00212">
    <property type="entry name" value="MQO"/>
    <property type="match status" value="1"/>
</dbReference>
<evidence type="ECO:0000256" key="1">
    <source>
        <dbReference type="ARBA" id="ARBA00001139"/>
    </source>
</evidence>
<comment type="cofactor">
    <cofactor evidence="2 8">
        <name>FAD</name>
        <dbReference type="ChEBI" id="CHEBI:57692"/>
    </cofactor>
</comment>
<keyword evidence="5 8" id="KW-0285">Flavoprotein</keyword>
<name>A0ABV8X9M7_9LACT</name>
<dbReference type="Pfam" id="PF06039">
    <property type="entry name" value="Mqo"/>
    <property type="match status" value="1"/>
</dbReference>
<dbReference type="InterPro" id="IPR036188">
    <property type="entry name" value="FAD/NAD-bd_sf"/>
</dbReference>
<dbReference type="EMBL" id="JBHSEC010000022">
    <property type="protein sequence ID" value="MFC4411699.1"/>
    <property type="molecule type" value="Genomic_DNA"/>
</dbReference>